<evidence type="ECO:0000313" key="2">
    <source>
        <dbReference type="Proteomes" id="UP001165960"/>
    </source>
</evidence>
<sequence>ALLFTFRNSLARSQASYSRTRVSFKSLTPNTGILFYFESLFVFNKELGVFACPQLKLFFRTTFPTVA</sequence>
<organism evidence="1 2">
    <name type="scientific">Entomophthora muscae</name>
    <dbReference type="NCBI Taxonomy" id="34485"/>
    <lineage>
        <taxon>Eukaryota</taxon>
        <taxon>Fungi</taxon>
        <taxon>Fungi incertae sedis</taxon>
        <taxon>Zoopagomycota</taxon>
        <taxon>Entomophthoromycotina</taxon>
        <taxon>Entomophthoromycetes</taxon>
        <taxon>Entomophthorales</taxon>
        <taxon>Entomophthoraceae</taxon>
        <taxon>Entomophthora</taxon>
    </lineage>
</organism>
<name>A0ACC2SIN8_9FUNG</name>
<gene>
    <name evidence="1" type="ORF">DSO57_1015072</name>
</gene>
<dbReference type="Proteomes" id="UP001165960">
    <property type="component" value="Unassembled WGS sequence"/>
</dbReference>
<protein>
    <submittedName>
        <fullName evidence="1">Uncharacterized protein</fullName>
    </submittedName>
</protein>
<evidence type="ECO:0000313" key="1">
    <source>
        <dbReference type="EMBL" id="KAJ9062027.1"/>
    </source>
</evidence>
<feature type="non-terminal residue" evidence="1">
    <location>
        <position position="1"/>
    </location>
</feature>
<accession>A0ACC2SIN8</accession>
<keyword evidence="2" id="KW-1185">Reference proteome</keyword>
<proteinExistence type="predicted"/>
<reference evidence="1" key="1">
    <citation type="submission" date="2022-04" db="EMBL/GenBank/DDBJ databases">
        <title>Genome of the entomopathogenic fungus Entomophthora muscae.</title>
        <authorList>
            <person name="Elya C."/>
            <person name="Lovett B.R."/>
            <person name="Lee E."/>
            <person name="Macias A.M."/>
            <person name="Hajek A.E."/>
            <person name="De Bivort B.L."/>
            <person name="Kasson M.T."/>
            <person name="De Fine Licht H.H."/>
            <person name="Stajich J.E."/>
        </authorList>
    </citation>
    <scope>NUCLEOTIDE SEQUENCE</scope>
    <source>
        <strain evidence="1">Berkeley</strain>
    </source>
</reference>
<dbReference type="EMBL" id="QTSX02005029">
    <property type="protein sequence ID" value="KAJ9062027.1"/>
    <property type="molecule type" value="Genomic_DNA"/>
</dbReference>
<comment type="caution">
    <text evidence="1">The sequence shown here is derived from an EMBL/GenBank/DDBJ whole genome shotgun (WGS) entry which is preliminary data.</text>
</comment>